<dbReference type="Proteomes" id="UP000499080">
    <property type="component" value="Unassembled WGS sequence"/>
</dbReference>
<feature type="region of interest" description="Disordered" evidence="1">
    <location>
        <begin position="1"/>
        <end position="30"/>
    </location>
</feature>
<keyword evidence="3" id="KW-1185">Reference proteome</keyword>
<dbReference type="AlphaFoldDB" id="A0A4Y2M2H7"/>
<evidence type="ECO:0000256" key="1">
    <source>
        <dbReference type="SAM" id="MobiDB-lite"/>
    </source>
</evidence>
<gene>
    <name evidence="2" type="ORF">AVEN_50691_1</name>
</gene>
<sequence length="82" mass="9831">MLDDFFDQDETEGDDDKENGLTEKSSSTQAMKAFQTVRHRLRFIRKDPEEIFNFLNERGDYLEMDTIRYSIQKDISVYLVRK</sequence>
<organism evidence="2 3">
    <name type="scientific">Araneus ventricosus</name>
    <name type="common">Orbweaver spider</name>
    <name type="synonym">Epeira ventricosa</name>
    <dbReference type="NCBI Taxonomy" id="182803"/>
    <lineage>
        <taxon>Eukaryota</taxon>
        <taxon>Metazoa</taxon>
        <taxon>Ecdysozoa</taxon>
        <taxon>Arthropoda</taxon>
        <taxon>Chelicerata</taxon>
        <taxon>Arachnida</taxon>
        <taxon>Araneae</taxon>
        <taxon>Araneomorphae</taxon>
        <taxon>Entelegynae</taxon>
        <taxon>Araneoidea</taxon>
        <taxon>Araneidae</taxon>
        <taxon>Araneus</taxon>
    </lineage>
</organism>
<reference evidence="2 3" key="1">
    <citation type="journal article" date="2019" name="Sci. Rep.">
        <title>Orb-weaving spider Araneus ventricosus genome elucidates the spidroin gene catalogue.</title>
        <authorList>
            <person name="Kono N."/>
            <person name="Nakamura H."/>
            <person name="Ohtoshi R."/>
            <person name="Moran D.A.P."/>
            <person name="Shinohara A."/>
            <person name="Yoshida Y."/>
            <person name="Fujiwara M."/>
            <person name="Mori M."/>
            <person name="Tomita M."/>
            <person name="Arakawa K."/>
        </authorList>
    </citation>
    <scope>NUCLEOTIDE SEQUENCE [LARGE SCALE GENOMIC DNA]</scope>
</reference>
<name>A0A4Y2M2H7_ARAVE</name>
<evidence type="ECO:0000313" key="3">
    <source>
        <dbReference type="Proteomes" id="UP000499080"/>
    </source>
</evidence>
<proteinExistence type="predicted"/>
<comment type="caution">
    <text evidence="2">The sequence shown here is derived from an EMBL/GenBank/DDBJ whole genome shotgun (WGS) entry which is preliminary data.</text>
</comment>
<evidence type="ECO:0000313" key="2">
    <source>
        <dbReference type="EMBL" id="GBN20620.1"/>
    </source>
</evidence>
<feature type="compositionally biased region" description="Acidic residues" evidence="1">
    <location>
        <begin position="1"/>
        <end position="17"/>
    </location>
</feature>
<dbReference type="EMBL" id="BGPR01006639">
    <property type="protein sequence ID" value="GBN20620.1"/>
    <property type="molecule type" value="Genomic_DNA"/>
</dbReference>
<protein>
    <submittedName>
        <fullName evidence="2">Uncharacterized protein</fullName>
    </submittedName>
</protein>
<accession>A0A4Y2M2H7</accession>